<dbReference type="EMBL" id="BK001894">
    <property type="protein sequence ID" value="DAA02740.1"/>
    <property type="molecule type" value="Genomic_DNA"/>
</dbReference>
<evidence type="ECO:0000256" key="2">
    <source>
        <dbReference type="SAM" id="SignalP"/>
    </source>
</evidence>
<evidence type="ECO:0000256" key="1">
    <source>
        <dbReference type="SAM" id="Phobius"/>
    </source>
</evidence>
<evidence type="ECO:0000313" key="3">
    <source>
        <dbReference type="EMBL" id="DAA02740.1"/>
    </source>
</evidence>
<organism evidence="3">
    <name type="scientific">Drosophila melanogaster</name>
    <name type="common">Fruit fly</name>
    <dbReference type="NCBI Taxonomy" id="7227"/>
    <lineage>
        <taxon>Eukaryota</taxon>
        <taxon>Metazoa</taxon>
        <taxon>Ecdysozoa</taxon>
        <taxon>Arthropoda</taxon>
        <taxon>Hexapoda</taxon>
        <taxon>Insecta</taxon>
        <taxon>Pterygota</taxon>
        <taxon>Neoptera</taxon>
        <taxon>Endopterygota</taxon>
        <taxon>Diptera</taxon>
        <taxon>Brachycera</taxon>
        <taxon>Muscomorpha</taxon>
        <taxon>Ephydroidea</taxon>
        <taxon>Drosophilidae</taxon>
        <taxon>Drosophila</taxon>
        <taxon>Sophophora</taxon>
    </lineage>
</organism>
<reference evidence="3" key="1">
    <citation type="journal article" date="2003" name="Genome Biol.">
        <title>An integrated gene annotation and transcriptional profiling approach towards the full gene content of the Drosophila genome.</title>
        <authorList>
            <person name="Hild M."/>
            <person name="Beckmann B."/>
            <person name="Haas S.A."/>
            <person name="Koch B."/>
            <person name="Solovyev V."/>
            <person name="Busold C."/>
            <person name="Fellenberg K."/>
            <person name="Boutros M."/>
            <person name="Vingron M."/>
            <person name="Sauer F."/>
            <person name="Hoheisel J.D."/>
            <person name="Paro R."/>
        </authorList>
    </citation>
    <scope>NUCLEOTIDE SEQUENCE</scope>
</reference>
<protein>
    <submittedName>
        <fullName evidence="3">HDC08161</fullName>
    </submittedName>
</protein>
<gene>
    <name evidence="3" type="ORF">HDC08161</name>
</gene>
<keyword evidence="1" id="KW-1133">Transmembrane helix</keyword>
<sequence>MVTLCVAATFICTAVVHCCFTPHVSCGAKTEEFRWKSSEWKCLRQWLLLHGFWSYCLGLFMAHLLLLFPRLLLPQKDLHPADVQRHVLEGGTVFGTRVRDYQKLFTRVSSAELPVGSGEVFLRFSHLFLFACGFQPHVLTLFSAHLPLTGALQRPASLLHIISMKLIDNCRILWHICKTGDRPWRAVSIRPRQDARCTTGHGAELSPVNCPPHQRSLRFQAPRIAADYLIVTGLSKDSARQRQRKWKNNYVQRVCVSEPLAWLHSQLDFGHCCPLGRWESSDKLHPGDPGDILMLACKGNSIVFRFNALDGNNGRLIVQSADDRCTPKQTHIQALAHTP</sequence>
<keyword evidence="1" id="KW-0472">Membrane</keyword>
<dbReference type="AlphaFoldDB" id="Q6ILX2"/>
<name>Q6ILX2_DROME</name>
<feature type="transmembrane region" description="Helical" evidence="1">
    <location>
        <begin position="51"/>
        <end position="68"/>
    </location>
</feature>
<keyword evidence="1" id="KW-0812">Transmembrane</keyword>
<accession>Q6ILX2</accession>
<proteinExistence type="predicted"/>
<feature type="signal peptide" evidence="2">
    <location>
        <begin position="1"/>
        <end position="18"/>
    </location>
</feature>
<keyword evidence="2" id="KW-0732">Signal</keyword>
<feature type="chain" id="PRO_5004274589" evidence="2">
    <location>
        <begin position="19"/>
        <end position="339"/>
    </location>
</feature>